<keyword evidence="6" id="KW-0255">Endonuclease</keyword>
<protein>
    <recommendedName>
        <fullName evidence="3">ribonuclease H</fullName>
        <ecNumber evidence="3">3.1.26.4</ecNumber>
    </recommendedName>
</protein>
<dbReference type="PANTHER" id="PTHR10642">
    <property type="entry name" value="RIBONUCLEASE H1"/>
    <property type="match status" value="1"/>
</dbReference>
<evidence type="ECO:0000256" key="1">
    <source>
        <dbReference type="ARBA" id="ARBA00000077"/>
    </source>
</evidence>
<sequence length="240" mass="26008">MFGGGPRGSNAAHTCNLPHFPSISPANNFTRFTPPNPTDTPNSLFDPRISSSSIPAPRFVRKNNPKELLIYTAGASLNNGSTNATAGFAFVFRPAVSASALGSCHSRLENKGPTGEAAPQTSNRAELRAVIAALQFRYWCGEGFNRLVIATDSSYTVEGCTSSIRTWQRNGWQTSMGKSVVNWDLWEVIIKETEKWSKEGLQVQFWLIPKALNSVAEGLANQGAAEPACEKWNEIKGAAC</sequence>
<evidence type="ECO:0000256" key="4">
    <source>
        <dbReference type="ARBA" id="ARBA00022722"/>
    </source>
</evidence>
<name>A0A9P4NHX7_9PEZI</name>
<keyword evidence="11" id="KW-1185">Reference proteome</keyword>
<dbReference type="Gene3D" id="3.30.420.10">
    <property type="entry name" value="Ribonuclease H-like superfamily/Ribonuclease H"/>
    <property type="match status" value="1"/>
</dbReference>
<dbReference type="GO" id="GO:0003676">
    <property type="term" value="F:nucleic acid binding"/>
    <property type="evidence" value="ECO:0007669"/>
    <property type="project" value="InterPro"/>
</dbReference>
<feature type="domain" description="RNase H type-1" evidence="9">
    <location>
        <begin position="64"/>
        <end position="225"/>
    </location>
</feature>
<evidence type="ECO:0000313" key="11">
    <source>
        <dbReference type="Proteomes" id="UP000800235"/>
    </source>
</evidence>
<evidence type="ECO:0000256" key="3">
    <source>
        <dbReference type="ARBA" id="ARBA00012180"/>
    </source>
</evidence>
<dbReference type="GO" id="GO:0046872">
    <property type="term" value="F:metal ion binding"/>
    <property type="evidence" value="ECO:0007669"/>
    <property type="project" value="UniProtKB-KW"/>
</dbReference>
<accession>A0A9P4NHX7</accession>
<feature type="compositionally biased region" description="Polar residues" evidence="8">
    <location>
        <begin position="26"/>
        <end position="43"/>
    </location>
</feature>
<dbReference type="SUPFAM" id="SSF53098">
    <property type="entry name" value="Ribonuclease H-like"/>
    <property type="match status" value="1"/>
</dbReference>
<evidence type="ECO:0000256" key="6">
    <source>
        <dbReference type="ARBA" id="ARBA00022759"/>
    </source>
</evidence>
<dbReference type="Pfam" id="PF00075">
    <property type="entry name" value="RNase_H"/>
    <property type="match status" value="1"/>
</dbReference>
<dbReference type="OrthoDB" id="245563at2759"/>
<gene>
    <name evidence="10" type="ORF">EJ08DRAFT_477174</name>
</gene>
<dbReference type="InterPro" id="IPR036397">
    <property type="entry name" value="RNaseH_sf"/>
</dbReference>
<comment type="catalytic activity">
    <reaction evidence="1">
        <text>Endonucleolytic cleavage to 5'-phosphomonoester.</text>
        <dbReference type="EC" id="3.1.26.4"/>
    </reaction>
</comment>
<dbReference type="EMBL" id="MU007089">
    <property type="protein sequence ID" value="KAF2422597.1"/>
    <property type="molecule type" value="Genomic_DNA"/>
</dbReference>
<evidence type="ECO:0000313" key="10">
    <source>
        <dbReference type="EMBL" id="KAF2422597.1"/>
    </source>
</evidence>
<dbReference type="InterPro" id="IPR012337">
    <property type="entry name" value="RNaseH-like_sf"/>
</dbReference>
<dbReference type="AlphaFoldDB" id="A0A9P4NHX7"/>
<keyword evidence="4" id="KW-0540">Nuclease</keyword>
<evidence type="ECO:0000256" key="8">
    <source>
        <dbReference type="SAM" id="MobiDB-lite"/>
    </source>
</evidence>
<dbReference type="PROSITE" id="PS50879">
    <property type="entry name" value="RNASE_H_1"/>
    <property type="match status" value="1"/>
</dbReference>
<evidence type="ECO:0000259" key="9">
    <source>
        <dbReference type="PROSITE" id="PS50879"/>
    </source>
</evidence>
<reference evidence="10" key="1">
    <citation type="journal article" date="2020" name="Stud. Mycol.">
        <title>101 Dothideomycetes genomes: a test case for predicting lifestyles and emergence of pathogens.</title>
        <authorList>
            <person name="Haridas S."/>
            <person name="Albert R."/>
            <person name="Binder M."/>
            <person name="Bloem J."/>
            <person name="Labutti K."/>
            <person name="Salamov A."/>
            <person name="Andreopoulos B."/>
            <person name="Baker S."/>
            <person name="Barry K."/>
            <person name="Bills G."/>
            <person name="Bluhm B."/>
            <person name="Cannon C."/>
            <person name="Castanera R."/>
            <person name="Culley D."/>
            <person name="Daum C."/>
            <person name="Ezra D."/>
            <person name="Gonzalez J."/>
            <person name="Henrissat B."/>
            <person name="Kuo A."/>
            <person name="Liang C."/>
            <person name="Lipzen A."/>
            <person name="Lutzoni F."/>
            <person name="Magnuson J."/>
            <person name="Mondo S."/>
            <person name="Nolan M."/>
            <person name="Ohm R."/>
            <person name="Pangilinan J."/>
            <person name="Park H.-J."/>
            <person name="Ramirez L."/>
            <person name="Alfaro M."/>
            <person name="Sun H."/>
            <person name="Tritt A."/>
            <person name="Yoshinaga Y."/>
            <person name="Zwiers L.-H."/>
            <person name="Turgeon B."/>
            <person name="Goodwin S."/>
            <person name="Spatafora J."/>
            <person name="Crous P."/>
            <person name="Grigoriev I."/>
        </authorList>
    </citation>
    <scope>NUCLEOTIDE SEQUENCE</scope>
    <source>
        <strain evidence="10">CBS 130266</strain>
    </source>
</reference>
<dbReference type="PANTHER" id="PTHR10642:SF26">
    <property type="entry name" value="RIBONUCLEASE H1"/>
    <property type="match status" value="1"/>
</dbReference>
<evidence type="ECO:0000256" key="7">
    <source>
        <dbReference type="ARBA" id="ARBA00022801"/>
    </source>
</evidence>
<feature type="region of interest" description="Disordered" evidence="8">
    <location>
        <begin position="26"/>
        <end position="50"/>
    </location>
</feature>
<dbReference type="InterPro" id="IPR050092">
    <property type="entry name" value="RNase_H"/>
</dbReference>
<dbReference type="InterPro" id="IPR002156">
    <property type="entry name" value="RNaseH_domain"/>
</dbReference>
<dbReference type="EC" id="3.1.26.4" evidence="3"/>
<dbReference type="GO" id="GO:0004523">
    <property type="term" value="F:RNA-DNA hybrid ribonuclease activity"/>
    <property type="evidence" value="ECO:0007669"/>
    <property type="project" value="UniProtKB-EC"/>
</dbReference>
<evidence type="ECO:0000256" key="5">
    <source>
        <dbReference type="ARBA" id="ARBA00022723"/>
    </source>
</evidence>
<comment type="caution">
    <text evidence="10">The sequence shown here is derived from an EMBL/GenBank/DDBJ whole genome shotgun (WGS) entry which is preliminary data.</text>
</comment>
<dbReference type="GO" id="GO:0043137">
    <property type="term" value="P:DNA replication, removal of RNA primer"/>
    <property type="evidence" value="ECO:0007669"/>
    <property type="project" value="TreeGrafter"/>
</dbReference>
<evidence type="ECO:0000256" key="2">
    <source>
        <dbReference type="ARBA" id="ARBA00005300"/>
    </source>
</evidence>
<proteinExistence type="inferred from homology"/>
<dbReference type="CDD" id="cd13934">
    <property type="entry name" value="RNase_H_Dikarya_like"/>
    <property type="match status" value="1"/>
</dbReference>
<dbReference type="Proteomes" id="UP000800235">
    <property type="component" value="Unassembled WGS sequence"/>
</dbReference>
<comment type="similarity">
    <text evidence="2">Belongs to the RNase H family.</text>
</comment>
<keyword evidence="7" id="KW-0378">Hydrolase</keyword>
<organism evidence="10 11">
    <name type="scientific">Tothia fuscella</name>
    <dbReference type="NCBI Taxonomy" id="1048955"/>
    <lineage>
        <taxon>Eukaryota</taxon>
        <taxon>Fungi</taxon>
        <taxon>Dikarya</taxon>
        <taxon>Ascomycota</taxon>
        <taxon>Pezizomycotina</taxon>
        <taxon>Dothideomycetes</taxon>
        <taxon>Pleosporomycetidae</taxon>
        <taxon>Venturiales</taxon>
        <taxon>Cylindrosympodiaceae</taxon>
        <taxon>Tothia</taxon>
    </lineage>
</organism>
<keyword evidence="5" id="KW-0479">Metal-binding</keyword>